<dbReference type="SUPFAM" id="SSF48173">
    <property type="entry name" value="Cryptochrome/photolyase FAD-binding domain"/>
    <property type="match status" value="1"/>
</dbReference>
<comment type="caution">
    <text evidence="12">The sequence shown here is derived from an EMBL/GenBank/DDBJ whole genome shotgun (WGS) entry which is preliminary data.</text>
</comment>
<name>A0A255YW33_9PROT</name>
<reference evidence="12 13" key="1">
    <citation type="submission" date="2017-07" db="EMBL/GenBank/DDBJ databases">
        <title>Niveispirillum cyanobacteriorum sp. nov., isolated from cyanobacterial aggregates in a eutrophic lake.</title>
        <authorList>
            <person name="Cai H."/>
        </authorList>
    </citation>
    <scope>NUCLEOTIDE SEQUENCE [LARGE SCALE GENOMIC DNA]</scope>
    <source>
        <strain evidence="13">TH1-14</strain>
    </source>
</reference>
<dbReference type="Pfam" id="PF03441">
    <property type="entry name" value="FAD_binding_7"/>
    <property type="match status" value="1"/>
</dbReference>
<dbReference type="PROSITE" id="PS00394">
    <property type="entry name" value="DNA_PHOTOLYASES_1_1"/>
    <property type="match status" value="1"/>
</dbReference>
<evidence type="ECO:0000256" key="2">
    <source>
        <dbReference type="ARBA" id="ARBA00013149"/>
    </source>
</evidence>
<evidence type="ECO:0000256" key="6">
    <source>
        <dbReference type="ARBA" id="ARBA00022991"/>
    </source>
</evidence>
<dbReference type="InterPro" id="IPR006050">
    <property type="entry name" value="DNA_photolyase_N"/>
</dbReference>
<accession>A0A255YW33</accession>
<dbReference type="InterPro" id="IPR014729">
    <property type="entry name" value="Rossmann-like_a/b/a_fold"/>
</dbReference>
<evidence type="ECO:0000256" key="8">
    <source>
        <dbReference type="PIRSR" id="PIRSR602081-1"/>
    </source>
</evidence>
<feature type="site" description="Electron transfer via tryptophanyl radical" evidence="9">
    <location>
        <position position="392"/>
    </location>
</feature>
<dbReference type="Gene3D" id="1.10.579.10">
    <property type="entry name" value="DNA Cyclobutane Dipyrimidine Photolyase, subunit A, domain 3"/>
    <property type="match status" value="1"/>
</dbReference>
<keyword evidence="4 8" id="KW-0285">Flavoprotein</keyword>
<dbReference type="InterPro" id="IPR002081">
    <property type="entry name" value="Cryptochrome/DNA_photolyase_1"/>
</dbReference>
<organism evidence="12 13">
    <name type="scientific">Niveispirillum lacus</name>
    <dbReference type="NCBI Taxonomy" id="1981099"/>
    <lineage>
        <taxon>Bacteria</taxon>
        <taxon>Pseudomonadati</taxon>
        <taxon>Pseudomonadota</taxon>
        <taxon>Alphaproteobacteria</taxon>
        <taxon>Rhodospirillales</taxon>
        <taxon>Azospirillaceae</taxon>
        <taxon>Niveispirillum</taxon>
    </lineage>
</organism>
<dbReference type="Gene3D" id="3.40.50.620">
    <property type="entry name" value="HUPs"/>
    <property type="match status" value="1"/>
</dbReference>
<dbReference type="PANTHER" id="PTHR11455:SF9">
    <property type="entry name" value="CRYPTOCHROME CIRCADIAN CLOCK 5 ISOFORM X1"/>
    <property type="match status" value="1"/>
</dbReference>
<dbReference type="SUPFAM" id="SSF52425">
    <property type="entry name" value="Cryptochrome/photolyase, N-terminal domain"/>
    <property type="match status" value="1"/>
</dbReference>
<dbReference type="EMBL" id="NOXU01000030">
    <property type="protein sequence ID" value="OYQ33446.1"/>
    <property type="molecule type" value="Genomic_DNA"/>
</dbReference>
<feature type="binding site" evidence="8">
    <location>
        <position position="231"/>
    </location>
    <ligand>
        <name>FAD</name>
        <dbReference type="ChEBI" id="CHEBI:57692"/>
    </ligand>
</feature>
<keyword evidence="6 10" id="KW-0157">Chromophore</keyword>
<dbReference type="InterPro" id="IPR036134">
    <property type="entry name" value="Crypto/Photolyase_FAD-like_sf"/>
</dbReference>
<comment type="cofactor">
    <cofactor evidence="8">
        <name>FAD</name>
        <dbReference type="ChEBI" id="CHEBI:57692"/>
    </cofactor>
    <text evidence="8">Binds 1 FAD per subunit.</text>
</comment>
<dbReference type="GO" id="GO:0003904">
    <property type="term" value="F:deoxyribodipyrimidine photo-lyase activity"/>
    <property type="evidence" value="ECO:0007669"/>
    <property type="project" value="UniProtKB-EC"/>
</dbReference>
<feature type="domain" description="Photolyase/cryptochrome alpha/beta" evidence="11">
    <location>
        <begin position="5"/>
        <end position="133"/>
    </location>
</feature>
<gene>
    <name evidence="12" type="ORF">CHU95_13665</name>
</gene>
<protein>
    <recommendedName>
        <fullName evidence="3">Deoxyribodipyrimidine photo-lyase</fullName>
        <ecNumber evidence="2">4.1.99.3</ecNumber>
    </recommendedName>
</protein>
<evidence type="ECO:0000313" key="13">
    <source>
        <dbReference type="Proteomes" id="UP000216998"/>
    </source>
</evidence>
<proteinExistence type="inferred from homology"/>
<dbReference type="PANTHER" id="PTHR11455">
    <property type="entry name" value="CRYPTOCHROME"/>
    <property type="match status" value="1"/>
</dbReference>
<feature type="site" description="Electron transfer via tryptophanyl radical" evidence="9">
    <location>
        <position position="369"/>
    </location>
</feature>
<evidence type="ECO:0000256" key="4">
    <source>
        <dbReference type="ARBA" id="ARBA00022630"/>
    </source>
</evidence>
<dbReference type="AlphaFoldDB" id="A0A255YW33"/>
<dbReference type="PROSITE" id="PS51645">
    <property type="entry name" value="PHR_CRY_ALPHA_BETA"/>
    <property type="match status" value="1"/>
</dbReference>
<dbReference type="EC" id="4.1.99.3" evidence="2"/>
<evidence type="ECO:0000256" key="1">
    <source>
        <dbReference type="ARBA" id="ARBA00001932"/>
    </source>
</evidence>
<dbReference type="OrthoDB" id="9772484at2"/>
<evidence type="ECO:0000313" key="12">
    <source>
        <dbReference type="EMBL" id="OYQ33446.1"/>
    </source>
</evidence>
<evidence type="ECO:0000256" key="5">
    <source>
        <dbReference type="ARBA" id="ARBA00022827"/>
    </source>
</evidence>
<dbReference type="Pfam" id="PF00875">
    <property type="entry name" value="DNA_photolyase"/>
    <property type="match status" value="1"/>
</dbReference>
<keyword evidence="13" id="KW-1185">Reference proteome</keyword>
<feature type="binding site" evidence="8">
    <location>
        <position position="282"/>
    </location>
    <ligand>
        <name>FAD</name>
        <dbReference type="ChEBI" id="CHEBI:57692"/>
    </ligand>
</feature>
<evidence type="ECO:0000256" key="7">
    <source>
        <dbReference type="ARBA" id="ARBA00033999"/>
    </source>
</evidence>
<keyword evidence="5 8" id="KW-0274">FAD</keyword>
<dbReference type="Gene3D" id="1.25.40.80">
    <property type="match status" value="1"/>
</dbReference>
<dbReference type="PRINTS" id="PR00147">
    <property type="entry name" value="DNAPHOTLYASE"/>
</dbReference>
<evidence type="ECO:0000256" key="9">
    <source>
        <dbReference type="PIRSR" id="PIRSR602081-2"/>
    </source>
</evidence>
<dbReference type="GO" id="GO:0009416">
    <property type="term" value="P:response to light stimulus"/>
    <property type="evidence" value="ECO:0007669"/>
    <property type="project" value="TreeGrafter"/>
</dbReference>
<feature type="site" description="Electron transfer via tryptophanyl radical" evidence="9">
    <location>
        <position position="316"/>
    </location>
</feature>
<evidence type="ECO:0000256" key="10">
    <source>
        <dbReference type="RuleBase" id="RU004182"/>
    </source>
</evidence>
<dbReference type="GO" id="GO:0003677">
    <property type="term" value="F:DNA binding"/>
    <property type="evidence" value="ECO:0007669"/>
    <property type="project" value="TreeGrafter"/>
</dbReference>
<keyword evidence="12" id="KW-0456">Lyase</keyword>
<dbReference type="FunFam" id="1.10.579.10:FF:000003">
    <property type="entry name" value="Deoxyribodipyrimidine photo-lyase"/>
    <property type="match status" value="1"/>
</dbReference>
<comment type="cofactor">
    <cofactor evidence="1">
        <name>(6R)-5,10-methylene-5,6,7,8-tetrahydrofolate</name>
        <dbReference type="ChEBI" id="CHEBI:15636"/>
    </cofactor>
</comment>
<comment type="similarity">
    <text evidence="10">Belongs to the DNA photolyase family.</text>
</comment>
<sequence>MTVSQPIIVWFRQDLRIADNPALHHAAQSGRPIIPVFVLDDVTPGIWKAGGATRWWLHHSLTQLSDSLRQRGLSLLLRRGPGDVVIADLAEQVGAAELVWNRCYEPYAVDRDTRLKAALKGRVMATSFKAALLNEPWEVLTGQGTPYKVFTPYWRAALAVTAPDRPLPAPDRLLPWPGDLTGDALADWQLLPTKPDWAAGLRRAWSDGEGVGERAAAVRLAQFLSNGAANYALGRDVPGIDGTSRLSPHLHFGEISPRQIWNAAKMAGESVNETFKVQIDSFLREIGWREFSHSLLYHFPTLPERPLSASFEAFPWTRDDTSLAAWQRGQTGYPIVDAGMRQLWVTGWMHNRVRMIVGSLLVKHLLLPWQAGERWFWDTLVDADLANNAAGWQWIGGCGADAAPYFRVFNPVLQGQKFDPDGRYVRQWVPELKHMPDKYIHTPWTAPPVVLRGAGVTLGRDYPAPIIDHALGRQRALDAFATIRSSDPV</sequence>
<comment type="catalytic activity">
    <reaction evidence="7">
        <text>cyclobutadipyrimidine (in DNA) = 2 pyrimidine residues (in DNA).</text>
        <dbReference type="EC" id="4.1.99.3"/>
    </reaction>
</comment>
<dbReference type="GO" id="GO:0000719">
    <property type="term" value="P:photoreactive repair"/>
    <property type="evidence" value="ECO:0007669"/>
    <property type="project" value="UniProtKB-ARBA"/>
</dbReference>
<dbReference type="RefSeq" id="WP_094456891.1">
    <property type="nucleotide sequence ID" value="NZ_NOXU01000030.1"/>
</dbReference>
<dbReference type="InterPro" id="IPR005101">
    <property type="entry name" value="Cryptochr/Photolyase_FAD-bd"/>
</dbReference>
<dbReference type="InterPro" id="IPR018394">
    <property type="entry name" value="DNA_photolyase_1_CS_C"/>
</dbReference>
<feature type="binding site" evidence="8">
    <location>
        <begin position="243"/>
        <end position="247"/>
    </location>
    <ligand>
        <name>FAD</name>
        <dbReference type="ChEBI" id="CHEBI:57692"/>
    </ligand>
</feature>
<evidence type="ECO:0000259" key="11">
    <source>
        <dbReference type="PROSITE" id="PS51645"/>
    </source>
</evidence>
<dbReference type="GO" id="GO:0071949">
    <property type="term" value="F:FAD binding"/>
    <property type="evidence" value="ECO:0007669"/>
    <property type="project" value="TreeGrafter"/>
</dbReference>
<dbReference type="InterPro" id="IPR036155">
    <property type="entry name" value="Crypto/Photolyase_N_sf"/>
</dbReference>
<dbReference type="Proteomes" id="UP000216998">
    <property type="component" value="Unassembled WGS sequence"/>
</dbReference>
<evidence type="ECO:0000256" key="3">
    <source>
        <dbReference type="ARBA" id="ARBA00014046"/>
    </source>
</evidence>
<feature type="binding site" evidence="8">
    <location>
        <begin position="382"/>
        <end position="384"/>
    </location>
    <ligand>
        <name>FAD</name>
        <dbReference type="ChEBI" id="CHEBI:57692"/>
    </ligand>
</feature>